<feature type="transmembrane region" description="Helical" evidence="5">
    <location>
        <begin position="822"/>
        <end position="846"/>
    </location>
</feature>
<dbReference type="SUPFAM" id="SSF74650">
    <property type="entry name" value="Galactose mutarotase-like"/>
    <property type="match status" value="1"/>
</dbReference>
<accession>A0A1T4T5X1</accession>
<feature type="transmembrane region" description="Helical" evidence="5">
    <location>
        <begin position="930"/>
        <end position="954"/>
    </location>
</feature>
<feature type="transmembrane region" description="Helical" evidence="5">
    <location>
        <begin position="409"/>
        <end position="431"/>
    </location>
</feature>
<dbReference type="GO" id="GO:0030246">
    <property type="term" value="F:carbohydrate binding"/>
    <property type="evidence" value="ECO:0007669"/>
    <property type="project" value="InterPro"/>
</dbReference>
<dbReference type="InterPro" id="IPR010383">
    <property type="entry name" value="Glyco_hydrolase_94_b-supersand"/>
</dbReference>
<keyword evidence="2" id="KW-0328">Glycosyltransferase</keyword>
<dbReference type="Gene3D" id="1.50.10.140">
    <property type="match status" value="2"/>
</dbReference>
<evidence type="ECO:0000256" key="1">
    <source>
        <dbReference type="ARBA" id="ARBA00004141"/>
    </source>
</evidence>
<dbReference type="SMART" id="SM01068">
    <property type="entry name" value="CBM_X"/>
    <property type="match status" value="1"/>
</dbReference>
<dbReference type="RefSeq" id="WP_078671381.1">
    <property type="nucleotide sequence ID" value="NZ_FUWZ01000004.1"/>
</dbReference>
<dbReference type="GO" id="GO:0005886">
    <property type="term" value="C:plasma membrane"/>
    <property type="evidence" value="ECO:0007669"/>
    <property type="project" value="TreeGrafter"/>
</dbReference>
<dbReference type="Proteomes" id="UP000190367">
    <property type="component" value="Unassembled WGS sequence"/>
</dbReference>
<reference evidence="9" key="1">
    <citation type="submission" date="2017-02" db="EMBL/GenBank/DDBJ databases">
        <authorList>
            <person name="Varghese N."/>
            <person name="Submissions S."/>
        </authorList>
    </citation>
    <scope>NUCLEOTIDE SEQUENCE [LARGE SCALE GENOMIC DNA]</scope>
    <source>
        <strain evidence="9">DSM 22224</strain>
    </source>
</reference>
<sequence length="1986" mass="223653">MIYKLLRLRKPSFDDRYGYLEKEAEDHPPLRSVLLGQEELAAHCKVMAEREKPVAGNNTIDWNKNLAGIADCLDQVNAVLADTDSAPREVLTMKEWTTADYFLIQGYVNKLKALLGKVHPSLPFVRKGINGRQPRLYSFLVKIVSHTDTQITFQNLVLFFKAYQQVSAMSAMELKAVPALVRYVLIENIRRLAVRFALAAVDSQHARDWAEKLIAATPKDKASSEVPAQELLSSGMLMKGVFTAELIGQLLKHNGDTAHLLSLVSQRLAEKGHDAEHYVYKVQETLAADKISLRNSISALRMLDAIDWHDFTHEVSVVESIYMTEPCGIYAAMDFNTRNYYRLETFAVATKAARSETAVAQAAMEMAGEKDVHVGVVLLGEGRRELETRLGIPPGGWLSNIKKTGACQLLMYLAGIVGIASLISGLLIFLFQHHDTAVGWVLITAALLLISTGYISTMIVDRLVMLGREPELLPRMDYFEGIPEASRTLVVVPGMLTSLAEVDELATALEVRFLGNRHENLHFALLTDFKDAAYELSAEEEALLATAAHVIGKLNEKYGDKDRFFLLHRHRRWNAAEQCWMGHERKRGKLNDLNYLLRGSGEENFLKIVGNKEIFAGVKYVITLDADTQLLPETAWKMVATMAHPLNRPVYCEKRGRVVAGYGVLQPLVKLDISEMKQSMYHQLTGSGPDVGPYLRTFPDVYQDLFKEGSFIGKGIYDVDIFLKALGGKLPDNRVLSHDLLEGGYMRSGMLNDVKLNESAFTYWVDLKRRHRWIRGDWQIAAWLGPRVPGPDGRRSANPLSALSRWKIFDNLRTSLFPVVSLLLYFMGWTVYVPLVAICPTLILLWSKLTEPKKFFLRRDKRKETFREIRSRTILDLYALACLPHEAWCAADATCRAVWRMMVSRKKLLEWVPSGKVHGTYTSLAEVYKLMWIAPVLGLVSLVWLQPLGLLWVLAPLIAWRLNLPAVEKQPDLRAGQQEFLRSLARKTWAYFEEFTNAEHHWLPPDHYQEFPAGKVAAYTSPTNLGLGLLADLSAYDFGYLAQGEFIKRTHQTLHTIGQLERYKGHFYNWYNTHTLKPSYPRYVSSVDSGNFAGHLLVMRQGVKGMIDQPLFTAALFNGLLDTLRLCRHTVLTAAYGRELADRAGKDMFSLQDVRILLERFESDIRAALVKTDSVPEGDSAYWLSALRRQCGNILADMRVLAPWAWAQESDDVGAGQWPQATVTLRGLADGPSHGCLQGASQVARERVQALEQIYAQCTAYADMEYDFLYDEEQHLLSIGYRVEEGTLDVECYDVLASEARLATYVAVSQGKLPVESWFALRRPLVNIDGNSILQSANGTMFEYLMPLLVMPAYDDTLLHLACRSAVTQQISYGRQHQVPWGISESCYSTTDLNLNYQYKVNGVPALSLKNGRMAEERVMSSYAAAMALMVAPEQAAINLERMAAEGFDGRYGLIESVDYMPSRMPHGQTAVPVRTFMAHHQGMSLLSLHYLLADKRMHRYFEADPELRSAVMLLQEKIPWDEVCYIDDVDAKAAEETADVHPGEEMGSMNVAADDRKTRVQLLSNGRYHLMATASGASFSRWNDVAVTRWRDTRNTNGGLFFRIREPDTDMIWSSVCHDRSGYNVTFLHGQLRWTHFHQQLELNSVLAVSPEDDLEVRQVTIYNHSDHPRYVEITGYADLLLRPMSGQPEHTILEAEVRPAQQAILCRRRTPSDTAAAELFFRMKAGSRYDCEYRYETDITPESLQQQTESLRSGIIATIKCYLTLPPQSSVTADICLGIAGNRQACEALLERTIAAPRQEAVFAEAARHVHTLLQQTNATEKEVLLSTGLLGRLIFTDNLLLQGVVHGYPACCSESPTILLRVRQTSDMQAVEQLVELHTYWRLHGLSVNLVILNEDQSSYRHFFHRLIYEFINAGPAAEALNRQYGGILVRGAHAALETLDSYSANVHEIVSEQWIFQGSRLKGFNTGINKTPVPATGALINL</sequence>
<proteinExistence type="predicted"/>
<evidence type="ECO:0000256" key="2">
    <source>
        <dbReference type="ARBA" id="ARBA00022676"/>
    </source>
</evidence>
<keyword evidence="5" id="KW-0472">Membrane</keyword>
<organism evidence="8 9">
    <name type="scientific">Chitinophaga eiseniae</name>
    <dbReference type="NCBI Taxonomy" id="634771"/>
    <lineage>
        <taxon>Bacteria</taxon>
        <taxon>Pseudomonadati</taxon>
        <taxon>Bacteroidota</taxon>
        <taxon>Chitinophagia</taxon>
        <taxon>Chitinophagales</taxon>
        <taxon>Chitinophagaceae</taxon>
        <taxon>Chitinophaga</taxon>
    </lineage>
</organism>
<protein>
    <submittedName>
        <fullName evidence="8">Putative glucoamylase</fullName>
    </submittedName>
</protein>
<dbReference type="OrthoDB" id="9769991at2"/>
<feature type="domain" description="Glycosyl hydrolase 94 supersandwich" evidence="6">
    <location>
        <begin position="1558"/>
        <end position="1794"/>
    </location>
</feature>
<dbReference type="InterPro" id="IPR011013">
    <property type="entry name" value="Gal_mutarotase_sf_dom"/>
</dbReference>
<keyword evidence="3" id="KW-0808">Transferase</keyword>
<evidence type="ECO:0000259" key="7">
    <source>
        <dbReference type="Pfam" id="PF10091"/>
    </source>
</evidence>
<evidence type="ECO:0000256" key="3">
    <source>
        <dbReference type="ARBA" id="ARBA00022679"/>
    </source>
</evidence>
<keyword evidence="9" id="KW-1185">Reference proteome</keyword>
<dbReference type="Pfam" id="PF10091">
    <property type="entry name" value="Glycoamylase"/>
    <property type="match status" value="1"/>
</dbReference>
<gene>
    <name evidence="8" type="ORF">SAMN04488128_1047</name>
</gene>
<name>A0A1T4T5X1_9BACT</name>
<dbReference type="PANTHER" id="PTHR43867:SF2">
    <property type="entry name" value="CELLULOSE SYNTHASE CATALYTIC SUBUNIT A [UDP-FORMING]"/>
    <property type="match status" value="1"/>
</dbReference>
<evidence type="ECO:0000256" key="5">
    <source>
        <dbReference type="SAM" id="Phobius"/>
    </source>
</evidence>
<evidence type="ECO:0000313" key="8">
    <source>
        <dbReference type="EMBL" id="SKA35787.1"/>
    </source>
</evidence>
<dbReference type="EMBL" id="FUWZ01000004">
    <property type="protein sequence ID" value="SKA35787.1"/>
    <property type="molecule type" value="Genomic_DNA"/>
</dbReference>
<dbReference type="GO" id="GO:0005975">
    <property type="term" value="P:carbohydrate metabolic process"/>
    <property type="evidence" value="ECO:0007669"/>
    <property type="project" value="InterPro"/>
</dbReference>
<evidence type="ECO:0000313" key="9">
    <source>
        <dbReference type="Proteomes" id="UP000190367"/>
    </source>
</evidence>
<evidence type="ECO:0000256" key="4">
    <source>
        <dbReference type="ARBA" id="ARBA00022989"/>
    </source>
</evidence>
<dbReference type="GO" id="GO:0016758">
    <property type="term" value="F:hexosyltransferase activity"/>
    <property type="evidence" value="ECO:0007669"/>
    <property type="project" value="TreeGrafter"/>
</dbReference>
<keyword evidence="4 5" id="KW-1133">Transmembrane helix</keyword>
<dbReference type="InterPro" id="IPR037018">
    <property type="entry name" value="GH65_N"/>
</dbReference>
<keyword evidence="5" id="KW-0812">Transmembrane</keyword>
<feature type="transmembrane region" description="Helical" evidence="5">
    <location>
        <begin position="437"/>
        <end position="460"/>
    </location>
</feature>
<dbReference type="InterPro" id="IPR019282">
    <property type="entry name" value="Glycoamylase-like_cons_dom"/>
</dbReference>
<feature type="domain" description="Glycoamylase-like" evidence="7">
    <location>
        <begin position="1297"/>
        <end position="1490"/>
    </location>
</feature>
<dbReference type="Pfam" id="PF06165">
    <property type="entry name" value="GH94_b-supersand"/>
    <property type="match status" value="1"/>
</dbReference>
<comment type="subcellular location">
    <subcellularLocation>
        <location evidence="1">Membrane</location>
        <topology evidence="1">Multi-pass membrane protein</topology>
    </subcellularLocation>
</comment>
<dbReference type="InterPro" id="IPR050321">
    <property type="entry name" value="Glycosyltr_2/OpgH_subfam"/>
</dbReference>
<dbReference type="STRING" id="634771.SAMN04488128_1047"/>
<dbReference type="Gene3D" id="2.70.98.40">
    <property type="entry name" value="Glycoside hydrolase, family 65, N-terminal domain"/>
    <property type="match status" value="1"/>
</dbReference>
<evidence type="ECO:0000259" key="6">
    <source>
        <dbReference type="Pfam" id="PF06165"/>
    </source>
</evidence>
<dbReference type="PANTHER" id="PTHR43867">
    <property type="entry name" value="CELLULOSE SYNTHASE CATALYTIC SUBUNIT A [UDP-FORMING]"/>
    <property type="match status" value="1"/>
</dbReference>